<accession>A0A3N2AWP9</accession>
<dbReference type="InterPro" id="IPR002838">
    <property type="entry name" value="AIM24"/>
</dbReference>
<gene>
    <name evidence="2" type="ORF">EDD26_2860</name>
</gene>
<dbReference type="InterPro" id="IPR016031">
    <property type="entry name" value="Trp_RNA-bd_attenuator-like_dom"/>
</dbReference>
<feature type="region of interest" description="Disordered" evidence="1">
    <location>
        <begin position="216"/>
        <end position="238"/>
    </location>
</feature>
<proteinExistence type="predicted"/>
<comment type="caution">
    <text evidence="2">The sequence shown here is derived from an EMBL/GenBank/DDBJ whole genome shotgun (WGS) entry which is preliminary data.</text>
</comment>
<dbReference type="SUPFAM" id="SSF51219">
    <property type="entry name" value="TRAP-like"/>
    <property type="match status" value="1"/>
</dbReference>
<dbReference type="EMBL" id="RKHJ01000001">
    <property type="protein sequence ID" value="ROR67447.1"/>
    <property type="molecule type" value="Genomic_DNA"/>
</dbReference>
<dbReference type="InterPro" id="IPR036983">
    <property type="entry name" value="AIM24_sf"/>
</dbReference>
<dbReference type="PANTHER" id="PTHR38074:SF1">
    <property type="entry name" value="ALTERED INHERITANCE OF MITOCHONDRIA PROTEIN 24, MITOCHONDRIAL"/>
    <property type="match status" value="1"/>
</dbReference>
<dbReference type="OrthoDB" id="6048299at2"/>
<keyword evidence="3" id="KW-1185">Reference proteome</keyword>
<evidence type="ECO:0000313" key="2">
    <source>
        <dbReference type="EMBL" id="ROR67447.1"/>
    </source>
</evidence>
<reference evidence="2 3" key="1">
    <citation type="submission" date="2018-11" db="EMBL/GenBank/DDBJ databases">
        <title>Sequencing the genomes of 1000 actinobacteria strains.</title>
        <authorList>
            <person name="Klenk H.-P."/>
        </authorList>
    </citation>
    <scope>NUCLEOTIDE SEQUENCE [LARGE SCALE GENOMIC DNA]</scope>
    <source>
        <strain evidence="2 3">DSM 9580</strain>
    </source>
</reference>
<dbReference type="Pfam" id="PF01987">
    <property type="entry name" value="AIM24"/>
    <property type="match status" value="1"/>
</dbReference>
<dbReference type="Proteomes" id="UP000275456">
    <property type="component" value="Unassembled WGS sequence"/>
</dbReference>
<dbReference type="Gene3D" id="3.60.160.10">
    <property type="entry name" value="Mitochondrial biogenesis AIM24"/>
    <property type="match status" value="1"/>
</dbReference>
<evidence type="ECO:0000313" key="3">
    <source>
        <dbReference type="Proteomes" id="UP000275456"/>
    </source>
</evidence>
<sequence length="238" mass="25094">MRSELFAEANQETQSTERWVKQSSYMLRANVANGGDVLAAKGAMVAYQGQIEFQHEGAGAARMLKKLVTGEGAPLMRMRGQGEVFLARDAANVFTVLLENEGLSVSGKNLLAFDANLQWDIKMLRSGNIMAGGLFNLELGGAGTVGVSCEGQPMLLDCSRQPTFVDPNAAVCWSSNLQPSVVNSMNMRSLLRGGTGEAFQLAFHGPGFVVVQPSEGRQQVSGSNGGSSSGGGIGGLFE</sequence>
<dbReference type="PANTHER" id="PTHR38074">
    <property type="entry name" value="ALTERED INHERITANCE OF MITOCHONDRIA PROTEIN 24, MITOCHONDRIAL"/>
    <property type="match status" value="1"/>
</dbReference>
<organism evidence="2 3">
    <name type="scientific">Agrococcus jenensis</name>
    <dbReference type="NCBI Taxonomy" id="46353"/>
    <lineage>
        <taxon>Bacteria</taxon>
        <taxon>Bacillati</taxon>
        <taxon>Actinomycetota</taxon>
        <taxon>Actinomycetes</taxon>
        <taxon>Micrococcales</taxon>
        <taxon>Microbacteriaceae</taxon>
        <taxon>Agrococcus</taxon>
    </lineage>
</organism>
<protein>
    <submittedName>
        <fullName evidence="2">Uncharacterized protein (AIM24 family)</fullName>
    </submittedName>
</protein>
<evidence type="ECO:0000256" key="1">
    <source>
        <dbReference type="SAM" id="MobiDB-lite"/>
    </source>
</evidence>
<dbReference type="AlphaFoldDB" id="A0A3N2AWP9"/>
<dbReference type="RefSeq" id="WP_123698306.1">
    <property type="nucleotide sequence ID" value="NZ_RKHJ01000001.1"/>
</dbReference>
<feature type="compositionally biased region" description="Gly residues" evidence="1">
    <location>
        <begin position="223"/>
        <end position="238"/>
    </location>
</feature>
<name>A0A3N2AWP9_9MICO</name>